<organism evidence="1 2">
    <name type="scientific">Halobaculum saliterrae</name>
    <dbReference type="NCBI Taxonomy" id="2073113"/>
    <lineage>
        <taxon>Archaea</taxon>
        <taxon>Methanobacteriati</taxon>
        <taxon>Methanobacteriota</taxon>
        <taxon>Stenosarchaea group</taxon>
        <taxon>Halobacteria</taxon>
        <taxon>Halobacteriales</taxon>
        <taxon>Haloferacaceae</taxon>
        <taxon>Halobaculum</taxon>
    </lineage>
</organism>
<sequence>MADDGEPVQSCRLDTEVDIPNTLGAAGIEYLDVDDTRTIVIYQSAVLMVTATDGQASTARAFDVALWEPPVEDSDRNPVDLLTAFIDEVVAITDAARR</sequence>
<dbReference type="EMBL" id="WUUS01000014">
    <property type="protein sequence ID" value="MXR43176.1"/>
    <property type="molecule type" value="Genomic_DNA"/>
</dbReference>
<protein>
    <submittedName>
        <fullName evidence="1">Uncharacterized protein</fullName>
    </submittedName>
</protein>
<evidence type="ECO:0000313" key="1">
    <source>
        <dbReference type="EMBL" id="MXR43176.1"/>
    </source>
</evidence>
<dbReference type="OrthoDB" id="326261at2157"/>
<proteinExistence type="predicted"/>
<evidence type="ECO:0000313" key="2">
    <source>
        <dbReference type="Proteomes" id="UP000437065"/>
    </source>
</evidence>
<gene>
    <name evidence="1" type="ORF">GRX01_17755</name>
</gene>
<dbReference type="Proteomes" id="UP000437065">
    <property type="component" value="Unassembled WGS sequence"/>
</dbReference>
<comment type="caution">
    <text evidence="1">The sequence shown here is derived from an EMBL/GenBank/DDBJ whole genome shotgun (WGS) entry which is preliminary data.</text>
</comment>
<reference evidence="1 2" key="1">
    <citation type="submission" date="2019-12" db="EMBL/GenBank/DDBJ databases">
        <title>Isolation and characterization of three novel carbon monoxide-oxidizing members of Halobacteria from salione crusts and soils.</title>
        <authorList>
            <person name="Myers M.R."/>
            <person name="King G.M."/>
        </authorList>
    </citation>
    <scope>NUCLEOTIDE SEQUENCE [LARGE SCALE GENOMIC DNA]</scope>
    <source>
        <strain evidence="1 2">WSA2</strain>
    </source>
</reference>
<accession>A0A6B0T0M3</accession>
<dbReference type="AlphaFoldDB" id="A0A6B0T0M3"/>
<keyword evidence="2" id="KW-1185">Reference proteome</keyword>
<name>A0A6B0T0M3_9EURY</name>
<dbReference type="RefSeq" id="WP_159670921.1">
    <property type="nucleotide sequence ID" value="NZ_WUUS01000014.1"/>
</dbReference>